<feature type="compositionally biased region" description="Low complexity" evidence="1">
    <location>
        <begin position="412"/>
        <end position="425"/>
    </location>
</feature>
<evidence type="ECO:0000256" key="1">
    <source>
        <dbReference type="SAM" id="MobiDB-lite"/>
    </source>
</evidence>
<keyword evidence="3" id="KW-1185">Reference proteome</keyword>
<organism evidence="2 3">
    <name type="scientific">Araneus ventricosus</name>
    <name type="common">Orbweaver spider</name>
    <name type="synonym">Epeira ventricosa</name>
    <dbReference type="NCBI Taxonomy" id="182803"/>
    <lineage>
        <taxon>Eukaryota</taxon>
        <taxon>Metazoa</taxon>
        <taxon>Ecdysozoa</taxon>
        <taxon>Arthropoda</taxon>
        <taxon>Chelicerata</taxon>
        <taxon>Arachnida</taxon>
        <taxon>Araneae</taxon>
        <taxon>Araneomorphae</taxon>
        <taxon>Entelegynae</taxon>
        <taxon>Araneoidea</taxon>
        <taxon>Araneidae</taxon>
        <taxon>Araneus</taxon>
    </lineage>
</organism>
<feature type="region of interest" description="Disordered" evidence="1">
    <location>
        <begin position="380"/>
        <end position="461"/>
    </location>
</feature>
<protein>
    <recommendedName>
        <fullName evidence="4">CCHC-type domain-containing protein</fullName>
    </recommendedName>
</protein>
<dbReference type="SUPFAM" id="SSF57756">
    <property type="entry name" value="Retrovirus zinc finger-like domains"/>
    <property type="match status" value="1"/>
</dbReference>
<dbReference type="AlphaFoldDB" id="A0A4Y2DSG0"/>
<dbReference type="GO" id="GO:0003723">
    <property type="term" value="F:RNA binding"/>
    <property type="evidence" value="ECO:0007669"/>
    <property type="project" value="InterPro"/>
</dbReference>
<evidence type="ECO:0008006" key="4">
    <source>
        <dbReference type="Google" id="ProtNLM"/>
    </source>
</evidence>
<dbReference type="GO" id="GO:0002218">
    <property type="term" value="P:activation of innate immune response"/>
    <property type="evidence" value="ECO:0007669"/>
    <property type="project" value="InterPro"/>
</dbReference>
<dbReference type="PANTHER" id="PTHR22639">
    <property type="entry name" value="GAG-RELATED PROTEIN"/>
    <property type="match status" value="1"/>
</dbReference>
<dbReference type="OrthoDB" id="6778665at2759"/>
<name>A0A4Y2DSG0_ARAVE</name>
<evidence type="ECO:0000313" key="2">
    <source>
        <dbReference type="EMBL" id="GBM18966.1"/>
    </source>
</evidence>
<sequence>MGKSKPGPFSGRRIVPNKIHEQHFDTFFMVKRTSTQKETFHNVSPFLVHKAFTETLGEVPSIRKLRSGDLLVEVSNRKQSQQILKLKALATIPITVSAHATLNSSKGVITCGELFHDSVEHIAEELKSQGVTNVRRIQIRRDGQLLDTKHLVLTFHYPKLPEIIMAGYIRLHVRPYIPNPLRCFQCQKYGHSKDACRGTLTCGRCAQADHESSHCTAPEKCVNCRGSHTSFSRSCPAWITEKEVVAVKVKEQVSYPEARRIVKARTPTPGTSFASAVKKTLHASSMQTELKNSDLDLLLSSIRNNPNFMKPPFVSPTIIDASNDYDKPHKTFGSAMPSVSNILVSHEPPQRLTPITPSIKNAAKTISALKTDKTSAPIASVKKKNKKKKNSDKSLKKLKSIDVKHVPPSPQSDDTLSLTTSASDISDVDMDTLSSQRVLERDLAANDSPRNSDFLKPPNIQ</sequence>
<dbReference type="InterPro" id="IPR042509">
    <property type="entry name" value="ZCCHC3"/>
</dbReference>
<dbReference type="GO" id="GO:0003690">
    <property type="term" value="F:double-stranded DNA binding"/>
    <property type="evidence" value="ECO:0007669"/>
    <property type="project" value="InterPro"/>
</dbReference>
<dbReference type="InterPro" id="IPR036875">
    <property type="entry name" value="Znf_CCHC_sf"/>
</dbReference>
<evidence type="ECO:0000313" key="3">
    <source>
        <dbReference type="Proteomes" id="UP000499080"/>
    </source>
</evidence>
<dbReference type="EMBL" id="BGPR01000414">
    <property type="protein sequence ID" value="GBM18966.1"/>
    <property type="molecule type" value="Genomic_DNA"/>
</dbReference>
<dbReference type="Proteomes" id="UP000499080">
    <property type="component" value="Unassembled WGS sequence"/>
</dbReference>
<feature type="compositionally biased region" description="Basic and acidic residues" evidence="1">
    <location>
        <begin position="391"/>
        <end position="405"/>
    </location>
</feature>
<feature type="compositionally biased region" description="Basic residues" evidence="1">
    <location>
        <begin position="381"/>
        <end position="390"/>
    </location>
</feature>
<gene>
    <name evidence="2" type="ORF">AVEN_1586_1</name>
</gene>
<dbReference type="PANTHER" id="PTHR22639:SF3">
    <property type="entry name" value="ZINC FINGER CCHC DOMAIN-CONTAINING PROTEIN 3"/>
    <property type="match status" value="1"/>
</dbReference>
<proteinExistence type="predicted"/>
<accession>A0A4Y2DSG0</accession>
<dbReference type="GO" id="GO:0008270">
    <property type="term" value="F:zinc ion binding"/>
    <property type="evidence" value="ECO:0007669"/>
    <property type="project" value="InterPro"/>
</dbReference>
<comment type="caution">
    <text evidence="2">The sequence shown here is derived from an EMBL/GenBank/DDBJ whole genome shotgun (WGS) entry which is preliminary data.</text>
</comment>
<reference evidence="2 3" key="1">
    <citation type="journal article" date="2019" name="Sci. Rep.">
        <title>Orb-weaving spider Araneus ventricosus genome elucidates the spidroin gene catalogue.</title>
        <authorList>
            <person name="Kono N."/>
            <person name="Nakamura H."/>
            <person name="Ohtoshi R."/>
            <person name="Moran D.A.P."/>
            <person name="Shinohara A."/>
            <person name="Yoshida Y."/>
            <person name="Fujiwara M."/>
            <person name="Mori M."/>
            <person name="Tomita M."/>
            <person name="Arakawa K."/>
        </authorList>
    </citation>
    <scope>NUCLEOTIDE SEQUENCE [LARGE SCALE GENOMIC DNA]</scope>
</reference>